<dbReference type="PANTHER" id="PTHR43142:SF3">
    <property type="entry name" value="PUTATIVE (AFU_ORTHOLOGUE AFUA_3G09070)-RELATED"/>
    <property type="match status" value="1"/>
</dbReference>
<dbReference type="KEGG" id="sgra:EX895_000179"/>
<organism evidence="5 6">
    <name type="scientific">Sporisorium graminicola</name>
    <dbReference type="NCBI Taxonomy" id="280036"/>
    <lineage>
        <taxon>Eukaryota</taxon>
        <taxon>Fungi</taxon>
        <taxon>Dikarya</taxon>
        <taxon>Basidiomycota</taxon>
        <taxon>Ustilaginomycotina</taxon>
        <taxon>Ustilaginomycetes</taxon>
        <taxon>Ustilaginales</taxon>
        <taxon>Ustilaginaceae</taxon>
        <taxon>Sporisorium</taxon>
    </lineage>
</organism>
<evidence type="ECO:0000313" key="5">
    <source>
        <dbReference type="EMBL" id="TKY90181.1"/>
    </source>
</evidence>
<dbReference type="InterPro" id="IPR019826">
    <property type="entry name" value="Carboxylesterase_B_AS"/>
</dbReference>
<dbReference type="PROSITE" id="PS00122">
    <property type="entry name" value="CARBOXYLESTERASE_B_1"/>
    <property type="match status" value="1"/>
</dbReference>
<comment type="similarity">
    <text evidence="1 3">Belongs to the type-B carboxylesterase/lipase family.</text>
</comment>
<dbReference type="SUPFAM" id="SSF53474">
    <property type="entry name" value="alpha/beta-Hydrolases"/>
    <property type="match status" value="1"/>
</dbReference>
<dbReference type="Pfam" id="PF00135">
    <property type="entry name" value="COesterase"/>
    <property type="match status" value="1"/>
</dbReference>
<dbReference type="GO" id="GO:0016787">
    <property type="term" value="F:hydrolase activity"/>
    <property type="evidence" value="ECO:0007669"/>
    <property type="project" value="UniProtKB-KW"/>
</dbReference>
<evidence type="ECO:0000256" key="1">
    <source>
        <dbReference type="ARBA" id="ARBA00005964"/>
    </source>
</evidence>
<protein>
    <recommendedName>
        <fullName evidence="3">Carboxylic ester hydrolase</fullName>
        <ecNumber evidence="3">3.1.1.-</ecNumber>
    </recommendedName>
</protein>
<dbReference type="EC" id="3.1.1.-" evidence="3"/>
<dbReference type="Gene3D" id="3.40.50.1820">
    <property type="entry name" value="alpha/beta hydrolase"/>
    <property type="match status" value="1"/>
</dbReference>
<evidence type="ECO:0000256" key="3">
    <source>
        <dbReference type="RuleBase" id="RU361235"/>
    </source>
</evidence>
<reference evidence="5 6" key="1">
    <citation type="submission" date="2019-05" db="EMBL/GenBank/DDBJ databases">
        <title>Sporisorium graminicola CBS 10092 draft sequencing and annotation.</title>
        <authorList>
            <person name="Solano-Gonzalez S."/>
            <person name="Caddick M.X."/>
            <person name="Darby A."/>
        </authorList>
    </citation>
    <scope>NUCLEOTIDE SEQUENCE [LARGE SCALE GENOMIC DNA]</scope>
    <source>
        <strain evidence="5 6">CBS 10092</strain>
    </source>
</reference>
<dbReference type="EMBL" id="SRRM01000002">
    <property type="protein sequence ID" value="TKY90181.1"/>
    <property type="molecule type" value="Genomic_DNA"/>
</dbReference>
<dbReference type="InterPro" id="IPR029058">
    <property type="entry name" value="AB_hydrolase_fold"/>
</dbReference>
<dbReference type="RefSeq" id="XP_029742166.1">
    <property type="nucleotide sequence ID" value="XM_029880780.1"/>
</dbReference>
<dbReference type="AlphaFoldDB" id="A0A4U7KZ64"/>
<proteinExistence type="inferred from homology"/>
<evidence type="ECO:0000256" key="2">
    <source>
        <dbReference type="ARBA" id="ARBA00022801"/>
    </source>
</evidence>
<evidence type="ECO:0000313" key="6">
    <source>
        <dbReference type="Proteomes" id="UP000306050"/>
    </source>
</evidence>
<accession>A0A4U7KZ64</accession>
<dbReference type="InterPro" id="IPR002018">
    <property type="entry name" value="CarbesteraseB"/>
</dbReference>
<dbReference type="Proteomes" id="UP000306050">
    <property type="component" value="Chromosome SGRAM_1"/>
</dbReference>
<dbReference type="GeneID" id="40723074"/>
<evidence type="ECO:0000259" key="4">
    <source>
        <dbReference type="Pfam" id="PF00135"/>
    </source>
</evidence>
<keyword evidence="6" id="KW-1185">Reference proteome</keyword>
<dbReference type="PANTHER" id="PTHR43142">
    <property type="entry name" value="CARBOXYLIC ESTER HYDROLASE"/>
    <property type="match status" value="1"/>
</dbReference>
<sequence>MMRSIAIWASACVFIAAFGLLAKYTVHAAIVPSTGSGVRFLYQNDLDWNRANSANRQAGYLLLTSALTASDAASRCRALGESLAPASAASDPGLQAQFSYSVQDGTYKATQSCWVADGNVITASNGASSFVVTKPSANSKYPALCTQSAPWNAANSTDTSSKWRVITQSNGVQYTGYRDALSFRFNAVPYANPTERFSYSTVFDAKTAGATTIAALDPSRDKQCPQAGSDAKSTEQCLVTNIFTPYLPSTSEISNGSNLKPVFVWIHGGGYTSGSGLDFTFDGGNLASRSDIVVLTINYRLGSLGFLAYNDQIKGNYGVADVVTALKWVQKYIKDFGGDPKRVTIGGQSAGAQQVQNMLASPAAANLFHRAIVFSGKGHDNAFIYPTVAQARQGSGGDAVKALHCDTASDTLACLRNKSVQEILQAATAKSVVQDGTYITSPRLERPNQAQGHVNRVPVIWGGLRDELASLGIVPPASETDLGAAMRTAGIASNYSDIVLQNTNTFPVSQYGVQNLTVAVNTDIRYRCGTQAMAYASAVNSVFPSVYAYSYDQRTYQIPNYDPNSVCRPQGGNLDPSSYYMCHSGDLMTLFGTTGSAFRLPYRDSNDLPWMAAIMDQFSAFIRTGNPAPSQAYLRARGQAYASSLARTTSSGTTWVQLTPSSAQALSFGPVQQRMQPVAQRDDQCAAIGKGIDYIAKL</sequence>
<feature type="domain" description="Carboxylesterase type B" evidence="4">
    <location>
        <begin position="190"/>
        <end position="675"/>
    </location>
</feature>
<gene>
    <name evidence="5" type="ORF">EX895_000179</name>
</gene>
<dbReference type="OrthoDB" id="408631at2759"/>
<name>A0A4U7KZ64_9BASI</name>
<comment type="caution">
    <text evidence="5">The sequence shown here is derived from an EMBL/GenBank/DDBJ whole genome shotgun (WGS) entry which is preliminary data.</text>
</comment>
<keyword evidence="2 3" id="KW-0378">Hydrolase</keyword>